<dbReference type="PANTHER" id="PTHR43798">
    <property type="entry name" value="MONOACYLGLYCEROL LIPASE"/>
    <property type="match status" value="1"/>
</dbReference>
<dbReference type="Gene3D" id="3.40.50.1820">
    <property type="entry name" value="alpha/beta hydrolase"/>
    <property type="match status" value="1"/>
</dbReference>
<dbReference type="EMBL" id="JARVKF010000422">
    <property type="protein sequence ID" value="KAK9414748.1"/>
    <property type="molecule type" value="Genomic_DNA"/>
</dbReference>
<dbReference type="Proteomes" id="UP001408356">
    <property type="component" value="Unassembled WGS sequence"/>
</dbReference>
<organism evidence="3 4">
    <name type="scientific">Seiridium unicorne</name>
    <dbReference type="NCBI Taxonomy" id="138068"/>
    <lineage>
        <taxon>Eukaryota</taxon>
        <taxon>Fungi</taxon>
        <taxon>Dikarya</taxon>
        <taxon>Ascomycota</taxon>
        <taxon>Pezizomycotina</taxon>
        <taxon>Sordariomycetes</taxon>
        <taxon>Xylariomycetidae</taxon>
        <taxon>Amphisphaeriales</taxon>
        <taxon>Sporocadaceae</taxon>
        <taxon>Seiridium</taxon>
    </lineage>
</organism>
<keyword evidence="4" id="KW-1185">Reference proteome</keyword>
<dbReference type="InterPro" id="IPR000639">
    <property type="entry name" value="Epox_hydrolase-like"/>
</dbReference>
<protein>
    <submittedName>
        <fullName evidence="3">AB hydrolase-1 domain-containing protein</fullName>
    </submittedName>
</protein>
<evidence type="ECO:0000259" key="2">
    <source>
        <dbReference type="Pfam" id="PF00561"/>
    </source>
</evidence>
<dbReference type="GO" id="GO:0016787">
    <property type="term" value="F:hydrolase activity"/>
    <property type="evidence" value="ECO:0007669"/>
    <property type="project" value="UniProtKB-KW"/>
</dbReference>
<proteinExistence type="predicted"/>
<keyword evidence="1 3" id="KW-0378">Hydrolase</keyword>
<feature type="domain" description="AB hydrolase-1" evidence="2">
    <location>
        <begin position="35"/>
        <end position="268"/>
    </location>
</feature>
<dbReference type="PRINTS" id="PR00412">
    <property type="entry name" value="EPOXHYDRLASE"/>
</dbReference>
<gene>
    <name evidence="3" type="ORF">SUNI508_10866</name>
</gene>
<dbReference type="PANTHER" id="PTHR43798:SF31">
    <property type="entry name" value="AB HYDROLASE SUPERFAMILY PROTEIN YCLE"/>
    <property type="match status" value="1"/>
</dbReference>
<dbReference type="Pfam" id="PF00561">
    <property type="entry name" value="Abhydrolase_1"/>
    <property type="match status" value="1"/>
</dbReference>
<dbReference type="SUPFAM" id="SSF53474">
    <property type="entry name" value="alpha/beta-Hydrolases"/>
    <property type="match status" value="1"/>
</dbReference>
<evidence type="ECO:0000313" key="4">
    <source>
        <dbReference type="Proteomes" id="UP001408356"/>
    </source>
</evidence>
<comment type="caution">
    <text evidence="3">The sequence shown here is derived from an EMBL/GenBank/DDBJ whole genome shotgun (WGS) entry which is preliminary data.</text>
</comment>
<evidence type="ECO:0000313" key="3">
    <source>
        <dbReference type="EMBL" id="KAK9414748.1"/>
    </source>
</evidence>
<dbReference type="InterPro" id="IPR029058">
    <property type="entry name" value="AB_hydrolase_fold"/>
</dbReference>
<sequence length="288" mass="31311">MATTESHSITVLPDVIINVVTTCPQSNGNTRNSRPALIFLHFWGGSSRTWSSIISLLFPVYPTIAIDFRGWGASSGPADPDAYSTSDLADDVLAVIQKTDIADFVLVGHSMGAKVAQLIAGRIASPTTTDLNGLRKNLRGLILIGPAPPTPLVLPGDMREQRVHAYDNVESAEFVARNVLTSTELNADIVTCLVQDMVKGNKWAREAWPAYVMGEDVSEWTGKIEVPSLVISAEKDVVEPTERVQREVVERLEKVQFVVLKGSGHLSPVEVPQGVADQMLIFLRGLEL</sequence>
<dbReference type="InterPro" id="IPR050266">
    <property type="entry name" value="AB_hydrolase_sf"/>
</dbReference>
<accession>A0ABR2UJS3</accession>
<evidence type="ECO:0000256" key="1">
    <source>
        <dbReference type="ARBA" id="ARBA00022801"/>
    </source>
</evidence>
<reference evidence="3 4" key="1">
    <citation type="journal article" date="2024" name="J. Plant Pathol.">
        <title>Sequence and assembly of the genome of Seiridium unicorne, isolate CBS 538.82, causal agent of cypress canker disease.</title>
        <authorList>
            <person name="Scali E."/>
            <person name="Rocca G.D."/>
            <person name="Danti R."/>
            <person name="Garbelotto M."/>
            <person name="Barberini S."/>
            <person name="Baroncelli R."/>
            <person name="Emiliani G."/>
        </authorList>
    </citation>
    <scope>NUCLEOTIDE SEQUENCE [LARGE SCALE GENOMIC DNA]</scope>
    <source>
        <strain evidence="3 4">BM-138-508</strain>
    </source>
</reference>
<dbReference type="InterPro" id="IPR000073">
    <property type="entry name" value="AB_hydrolase_1"/>
</dbReference>
<name>A0ABR2UJS3_9PEZI</name>